<protein>
    <submittedName>
        <fullName evidence="3">Uncharacterized protein</fullName>
    </submittedName>
</protein>
<proteinExistence type="predicted"/>
<dbReference type="EMBL" id="CP073041">
    <property type="protein sequence ID" value="UXE64176.1"/>
    <property type="molecule type" value="Genomic_DNA"/>
</dbReference>
<keyword evidence="2" id="KW-0812">Transmembrane</keyword>
<dbReference type="Proteomes" id="UP001065613">
    <property type="component" value="Chromosome"/>
</dbReference>
<organism evidence="3">
    <name type="scientific">Woronichinia naegeliana WA131</name>
    <dbReference type="NCBI Taxonomy" id="2824559"/>
    <lineage>
        <taxon>Bacteria</taxon>
        <taxon>Bacillati</taxon>
        <taxon>Cyanobacteriota</taxon>
        <taxon>Cyanophyceae</taxon>
        <taxon>Synechococcales</taxon>
        <taxon>Coelosphaeriaceae</taxon>
        <taxon>Woronichinia</taxon>
    </lineage>
</organism>
<accession>A0A977L3Y6</accession>
<name>A0A977L3Y6_9CYAN</name>
<feature type="transmembrane region" description="Helical" evidence="2">
    <location>
        <begin position="45"/>
        <end position="66"/>
    </location>
</feature>
<dbReference type="AlphaFoldDB" id="A0A977L3Y6"/>
<dbReference type="KEGG" id="wna:KA717_17695"/>
<keyword evidence="2" id="KW-1133">Transmembrane helix</keyword>
<sequence length="69" mass="7671">MTDSEQLAEIKVLINHLTEDVESLKQETTRTNDRVETYQKASQQVVNLAFSLILAATAAIVISVVLGRR</sequence>
<feature type="coiled-coil region" evidence="1">
    <location>
        <begin position="7"/>
        <end position="41"/>
    </location>
</feature>
<keyword evidence="2" id="KW-0472">Membrane</keyword>
<keyword evidence="1" id="KW-0175">Coiled coil</keyword>
<evidence type="ECO:0000256" key="2">
    <source>
        <dbReference type="SAM" id="Phobius"/>
    </source>
</evidence>
<evidence type="ECO:0000256" key="1">
    <source>
        <dbReference type="SAM" id="Coils"/>
    </source>
</evidence>
<gene>
    <name evidence="3" type="ORF">KA717_17695</name>
</gene>
<reference evidence="3" key="1">
    <citation type="submission" date="2021-04" db="EMBL/GenBank/DDBJ databases">
        <title>Genome sequence of Woronichinia naegeliana from Washington state freshwater lake bloom.</title>
        <authorList>
            <person name="Dreher T.W."/>
        </authorList>
    </citation>
    <scope>NUCLEOTIDE SEQUENCE</scope>
    <source>
        <strain evidence="3">WA131</strain>
    </source>
</reference>
<evidence type="ECO:0000313" key="3">
    <source>
        <dbReference type="EMBL" id="UXE64176.1"/>
    </source>
</evidence>